<accession>A0ABQ7HA92</accession>
<gene>
    <name evidence="2" type="ORF">DUNSADRAFT_8286</name>
</gene>
<dbReference type="Proteomes" id="UP000815325">
    <property type="component" value="Unassembled WGS sequence"/>
</dbReference>
<evidence type="ECO:0000256" key="1">
    <source>
        <dbReference type="SAM" id="MobiDB-lite"/>
    </source>
</evidence>
<proteinExistence type="predicted"/>
<evidence type="ECO:0000313" key="3">
    <source>
        <dbReference type="Proteomes" id="UP000815325"/>
    </source>
</evidence>
<feature type="compositionally biased region" description="Acidic residues" evidence="1">
    <location>
        <begin position="226"/>
        <end position="241"/>
    </location>
</feature>
<name>A0ABQ7HA92_DUNSA</name>
<protein>
    <submittedName>
        <fullName evidence="2">Uncharacterized protein</fullName>
    </submittedName>
</protein>
<feature type="compositionally biased region" description="Polar residues" evidence="1">
    <location>
        <begin position="191"/>
        <end position="205"/>
    </location>
</feature>
<reference evidence="2" key="1">
    <citation type="submission" date="2017-08" db="EMBL/GenBank/DDBJ databases">
        <authorList>
            <person name="Polle J.E."/>
            <person name="Barry K."/>
            <person name="Cushman J."/>
            <person name="Schmutz J."/>
            <person name="Tran D."/>
            <person name="Hathwaick L.T."/>
            <person name="Yim W.C."/>
            <person name="Jenkins J."/>
            <person name="Mckie-Krisberg Z.M."/>
            <person name="Prochnik S."/>
            <person name="Lindquist E."/>
            <person name="Dockter R.B."/>
            <person name="Adam C."/>
            <person name="Molina H."/>
            <person name="Bunkerborg J."/>
            <person name="Jin E."/>
            <person name="Buchheim M."/>
            <person name="Magnuson J."/>
        </authorList>
    </citation>
    <scope>NUCLEOTIDE SEQUENCE</scope>
    <source>
        <strain evidence="2">CCAP 19/18</strain>
    </source>
</reference>
<organism evidence="2 3">
    <name type="scientific">Dunaliella salina</name>
    <name type="common">Green alga</name>
    <name type="synonym">Protococcus salinus</name>
    <dbReference type="NCBI Taxonomy" id="3046"/>
    <lineage>
        <taxon>Eukaryota</taxon>
        <taxon>Viridiplantae</taxon>
        <taxon>Chlorophyta</taxon>
        <taxon>core chlorophytes</taxon>
        <taxon>Chlorophyceae</taxon>
        <taxon>CS clade</taxon>
        <taxon>Chlamydomonadales</taxon>
        <taxon>Dunaliellaceae</taxon>
        <taxon>Dunaliella</taxon>
    </lineage>
</organism>
<dbReference type="EMBL" id="MU069438">
    <property type="protein sequence ID" value="KAF5843770.1"/>
    <property type="molecule type" value="Genomic_DNA"/>
</dbReference>
<keyword evidence="3" id="KW-1185">Reference proteome</keyword>
<feature type="region of interest" description="Disordered" evidence="1">
    <location>
        <begin position="153"/>
        <end position="259"/>
    </location>
</feature>
<sequence>MQMLAAVASARNKQLETFLARVTQSNQQLQAVASARNKQLETSLAQVLAAVASVVARNKQLDTSLARVTRSIQYDLHTHVIAWVVAAVASVIQRNKQLETSLAQVQGLHLEGLSPVQRTQLAMSQVQAASRLSHGLGKAEQASISSAMQSFPQLNTPHHHQLPHTPQRATPAVPQTHPHTPHASAIPQPQHELQGNMSTPSNRVSMDQAGGQPAESNVLVEWDLLGPDEGEVDEGEGEGEEDKARGDLSEESQQPAGLS</sequence>
<comment type="caution">
    <text evidence="2">The sequence shown here is derived from an EMBL/GenBank/DDBJ whole genome shotgun (WGS) entry which is preliminary data.</text>
</comment>
<evidence type="ECO:0000313" key="2">
    <source>
        <dbReference type="EMBL" id="KAF5843770.1"/>
    </source>
</evidence>